<keyword evidence="2" id="KW-1185">Reference proteome</keyword>
<organism evidence="1 2">
    <name type="scientific">Hydnum rufescens UP504</name>
    <dbReference type="NCBI Taxonomy" id="1448309"/>
    <lineage>
        <taxon>Eukaryota</taxon>
        <taxon>Fungi</taxon>
        <taxon>Dikarya</taxon>
        <taxon>Basidiomycota</taxon>
        <taxon>Agaricomycotina</taxon>
        <taxon>Agaricomycetes</taxon>
        <taxon>Cantharellales</taxon>
        <taxon>Hydnaceae</taxon>
        <taxon>Hydnum</taxon>
    </lineage>
</organism>
<sequence length="139" mass="16103">MKEHPWFEHQLNMRALKAHIIAKACQKNFEMDNLTGAFRSKAVSEQPILDHNTMEHTSKALKWRYRSVKSLVVDYNKRHQSMIKLRGRQGIPRNAVIPPPIDIKGLFNLDVDNDIWQDVGLADDEFEGKVLPWLGDEDV</sequence>
<dbReference type="EMBL" id="MU129098">
    <property type="protein sequence ID" value="KAF9506804.1"/>
    <property type="molecule type" value="Genomic_DNA"/>
</dbReference>
<name>A0A9P6AK30_9AGAM</name>
<evidence type="ECO:0000313" key="1">
    <source>
        <dbReference type="EMBL" id="KAF9506804.1"/>
    </source>
</evidence>
<gene>
    <name evidence="1" type="ORF">BS47DRAFT_1304764</name>
</gene>
<dbReference type="OrthoDB" id="2976829at2759"/>
<accession>A0A9P6AK30</accession>
<proteinExistence type="predicted"/>
<comment type="caution">
    <text evidence="1">The sequence shown here is derived from an EMBL/GenBank/DDBJ whole genome shotgun (WGS) entry which is preliminary data.</text>
</comment>
<dbReference type="Proteomes" id="UP000886523">
    <property type="component" value="Unassembled WGS sequence"/>
</dbReference>
<evidence type="ECO:0000313" key="2">
    <source>
        <dbReference type="Proteomes" id="UP000886523"/>
    </source>
</evidence>
<reference evidence="1" key="1">
    <citation type="journal article" date="2020" name="Nat. Commun.">
        <title>Large-scale genome sequencing of mycorrhizal fungi provides insights into the early evolution of symbiotic traits.</title>
        <authorList>
            <person name="Miyauchi S."/>
            <person name="Kiss E."/>
            <person name="Kuo A."/>
            <person name="Drula E."/>
            <person name="Kohler A."/>
            <person name="Sanchez-Garcia M."/>
            <person name="Morin E."/>
            <person name="Andreopoulos B."/>
            <person name="Barry K.W."/>
            <person name="Bonito G."/>
            <person name="Buee M."/>
            <person name="Carver A."/>
            <person name="Chen C."/>
            <person name="Cichocki N."/>
            <person name="Clum A."/>
            <person name="Culley D."/>
            <person name="Crous P.W."/>
            <person name="Fauchery L."/>
            <person name="Girlanda M."/>
            <person name="Hayes R.D."/>
            <person name="Keri Z."/>
            <person name="LaButti K."/>
            <person name="Lipzen A."/>
            <person name="Lombard V."/>
            <person name="Magnuson J."/>
            <person name="Maillard F."/>
            <person name="Murat C."/>
            <person name="Nolan M."/>
            <person name="Ohm R.A."/>
            <person name="Pangilinan J."/>
            <person name="Pereira M.F."/>
            <person name="Perotto S."/>
            <person name="Peter M."/>
            <person name="Pfister S."/>
            <person name="Riley R."/>
            <person name="Sitrit Y."/>
            <person name="Stielow J.B."/>
            <person name="Szollosi G."/>
            <person name="Zifcakova L."/>
            <person name="Stursova M."/>
            <person name="Spatafora J.W."/>
            <person name="Tedersoo L."/>
            <person name="Vaario L.M."/>
            <person name="Yamada A."/>
            <person name="Yan M."/>
            <person name="Wang P."/>
            <person name="Xu J."/>
            <person name="Bruns T."/>
            <person name="Baldrian P."/>
            <person name="Vilgalys R."/>
            <person name="Dunand C."/>
            <person name="Henrissat B."/>
            <person name="Grigoriev I.V."/>
            <person name="Hibbett D."/>
            <person name="Nagy L.G."/>
            <person name="Martin F.M."/>
        </authorList>
    </citation>
    <scope>NUCLEOTIDE SEQUENCE</scope>
    <source>
        <strain evidence="1">UP504</strain>
    </source>
</reference>
<protein>
    <submittedName>
        <fullName evidence="1">Uncharacterized protein</fullName>
    </submittedName>
</protein>
<dbReference type="AlphaFoldDB" id="A0A9P6AK30"/>